<dbReference type="Gene3D" id="1.20.1250.20">
    <property type="entry name" value="MFS general substrate transporter like domains"/>
    <property type="match status" value="1"/>
</dbReference>
<feature type="transmembrane region" description="Helical" evidence="3">
    <location>
        <begin position="269"/>
        <end position="290"/>
    </location>
</feature>
<organism evidence="5 6">
    <name type="scientific">Scheffersomyces spartinae</name>
    <dbReference type="NCBI Taxonomy" id="45513"/>
    <lineage>
        <taxon>Eukaryota</taxon>
        <taxon>Fungi</taxon>
        <taxon>Dikarya</taxon>
        <taxon>Ascomycota</taxon>
        <taxon>Saccharomycotina</taxon>
        <taxon>Pichiomycetes</taxon>
        <taxon>Debaryomycetaceae</taxon>
        <taxon>Scheffersomyces</taxon>
    </lineage>
</organism>
<evidence type="ECO:0000313" key="6">
    <source>
        <dbReference type="Proteomes" id="UP000790833"/>
    </source>
</evidence>
<feature type="transmembrane region" description="Helical" evidence="3">
    <location>
        <begin position="296"/>
        <end position="319"/>
    </location>
</feature>
<evidence type="ECO:0000313" key="5">
    <source>
        <dbReference type="EMBL" id="KAG7191686.1"/>
    </source>
</evidence>
<feature type="region of interest" description="Disordered" evidence="2">
    <location>
        <begin position="221"/>
        <end position="246"/>
    </location>
</feature>
<gene>
    <name evidence="5" type="ORF">KQ657_002822</name>
</gene>
<feature type="transmembrane region" description="Helical" evidence="3">
    <location>
        <begin position="26"/>
        <end position="51"/>
    </location>
</feature>
<dbReference type="GO" id="GO:0000329">
    <property type="term" value="C:fungal-type vacuole membrane"/>
    <property type="evidence" value="ECO:0007669"/>
    <property type="project" value="TreeGrafter"/>
</dbReference>
<dbReference type="PANTHER" id="PTHR23520:SF5">
    <property type="entry name" value="TRANSPORTER, PUTATIVE (AFU_ORTHOLOGUE AFUA_3G04000)-RELATED"/>
    <property type="match status" value="1"/>
</dbReference>
<dbReference type="Proteomes" id="UP000790833">
    <property type="component" value="Unassembled WGS sequence"/>
</dbReference>
<name>A0A9P7V5T8_9ASCO</name>
<dbReference type="InterPro" id="IPR011701">
    <property type="entry name" value="MFS"/>
</dbReference>
<sequence length="448" mass="48840">MTLRERIKFLLEEFGVYTLMAAGKDVYIIILLRMIRLISFGATLLILALYLKQIRFLESYIGLFMTLTFVGDLTGSFLLSILADIAGRRNVMVLSCGLATLTGVCFIVTDNKIILTIVSVVGILTPSGGEVGPFRSIEQSAIASLMAPHERSDIYTWYTFLGLFCGAIGNQLAGILVQVSQERGNLGVTDSYKVVFCAYTLLSLVSLVMSLFLTNKLEPKKSNKTKPSDEAPLLRETEEEESATPVSKTAGWFPDLTAHALSLVIKLSILFAIDSFASSLASLSWISYYIKKKFDISSSFLGSVFFTTGIISGIMSLLSTSLTKRFGAVATMVFTHLPASVLLSLLPVPSSLNVTLAIMIIRASTQSMDVAPKHVFLAAIVPESERTAVFGWVNLVKTMAQILGPSIVGLLTSKGMQWLAFVVAGTLKVLYDLGMLGTFMAYNRHNEH</sequence>
<comment type="caution">
    <text evidence="5">The sequence shown here is derived from an EMBL/GenBank/DDBJ whole genome shotgun (WGS) entry which is preliminary data.</text>
</comment>
<keyword evidence="3" id="KW-0812">Transmembrane</keyword>
<keyword evidence="3" id="KW-1133">Transmembrane helix</keyword>
<evidence type="ECO:0000256" key="2">
    <source>
        <dbReference type="SAM" id="MobiDB-lite"/>
    </source>
</evidence>
<feature type="transmembrane region" description="Helical" evidence="3">
    <location>
        <begin position="63"/>
        <end position="85"/>
    </location>
</feature>
<feature type="transmembrane region" description="Helical" evidence="3">
    <location>
        <begin position="91"/>
        <end position="109"/>
    </location>
</feature>
<evidence type="ECO:0000256" key="1">
    <source>
        <dbReference type="ARBA" id="ARBA00004141"/>
    </source>
</evidence>
<proteinExistence type="predicted"/>
<dbReference type="InterPro" id="IPR020846">
    <property type="entry name" value="MFS_dom"/>
</dbReference>
<protein>
    <recommendedName>
        <fullName evidence="4">Major facilitator superfamily (MFS) profile domain-containing protein</fullName>
    </recommendedName>
</protein>
<evidence type="ECO:0000259" key="4">
    <source>
        <dbReference type="PROSITE" id="PS50850"/>
    </source>
</evidence>
<feature type="transmembrane region" description="Helical" evidence="3">
    <location>
        <begin position="191"/>
        <end position="214"/>
    </location>
</feature>
<reference evidence="5" key="1">
    <citation type="submission" date="2021-03" db="EMBL/GenBank/DDBJ databases">
        <authorList>
            <person name="Palmer J.M."/>
        </authorList>
    </citation>
    <scope>NUCLEOTIDE SEQUENCE</scope>
    <source>
        <strain evidence="5">ARV_011</strain>
    </source>
</reference>
<feature type="domain" description="Major facilitator superfamily (MFS) profile" evidence="4">
    <location>
        <begin position="263"/>
        <end position="448"/>
    </location>
</feature>
<accession>A0A9P7V5T8</accession>
<dbReference type="OrthoDB" id="10027823at2759"/>
<feature type="transmembrane region" description="Helical" evidence="3">
    <location>
        <begin position="418"/>
        <end position="442"/>
    </location>
</feature>
<keyword evidence="3" id="KW-0472">Membrane</keyword>
<feature type="transmembrane region" description="Helical" evidence="3">
    <location>
        <begin position="155"/>
        <end position="179"/>
    </location>
</feature>
<evidence type="ECO:0000256" key="3">
    <source>
        <dbReference type="SAM" id="Phobius"/>
    </source>
</evidence>
<dbReference type="PANTHER" id="PTHR23520">
    <property type="entry name" value="TRANSPORTER, PUTATIVE (AFU_ORTHOLOGUE AFUA_3G04000)-RELATED"/>
    <property type="match status" value="1"/>
</dbReference>
<feature type="compositionally biased region" description="Basic and acidic residues" evidence="2">
    <location>
        <begin position="221"/>
        <end position="236"/>
    </location>
</feature>
<dbReference type="EMBL" id="JAHMUF010000024">
    <property type="protein sequence ID" value="KAG7191686.1"/>
    <property type="molecule type" value="Genomic_DNA"/>
</dbReference>
<comment type="subcellular location">
    <subcellularLocation>
        <location evidence="1">Membrane</location>
        <topology evidence="1">Multi-pass membrane protein</topology>
    </subcellularLocation>
</comment>
<dbReference type="AlphaFoldDB" id="A0A9P7V5T8"/>
<keyword evidence="6" id="KW-1185">Reference proteome</keyword>
<dbReference type="PROSITE" id="PS50850">
    <property type="entry name" value="MFS"/>
    <property type="match status" value="1"/>
</dbReference>
<dbReference type="Pfam" id="PF07690">
    <property type="entry name" value="MFS_1"/>
    <property type="match status" value="2"/>
</dbReference>
<dbReference type="InterPro" id="IPR036259">
    <property type="entry name" value="MFS_trans_sf"/>
</dbReference>
<dbReference type="GO" id="GO:0022857">
    <property type="term" value="F:transmembrane transporter activity"/>
    <property type="evidence" value="ECO:0007669"/>
    <property type="project" value="InterPro"/>
</dbReference>
<dbReference type="GeneID" id="66116196"/>
<dbReference type="RefSeq" id="XP_043047238.1">
    <property type="nucleotide sequence ID" value="XM_043193569.1"/>
</dbReference>
<dbReference type="SUPFAM" id="SSF103473">
    <property type="entry name" value="MFS general substrate transporter"/>
    <property type="match status" value="1"/>
</dbReference>